<evidence type="ECO:0000259" key="10">
    <source>
        <dbReference type="PROSITE" id="PS51201"/>
    </source>
</evidence>
<evidence type="ECO:0000256" key="5">
    <source>
        <dbReference type="ARBA" id="ARBA00022692"/>
    </source>
</evidence>
<feature type="transmembrane region" description="Helical" evidence="9">
    <location>
        <begin position="148"/>
        <end position="172"/>
    </location>
</feature>
<evidence type="ECO:0000256" key="4">
    <source>
        <dbReference type="ARBA" id="ARBA00022449"/>
    </source>
</evidence>
<gene>
    <name evidence="11" type="ORF">NQH49_05155</name>
</gene>
<feature type="transmembrane region" description="Helical" evidence="9">
    <location>
        <begin position="339"/>
        <end position="362"/>
    </location>
</feature>
<evidence type="ECO:0000256" key="7">
    <source>
        <dbReference type="ARBA" id="ARBA00023065"/>
    </source>
</evidence>
<organism evidence="11 12">
    <name type="scientific">Pantoea trifolii</name>
    <dbReference type="NCBI Taxonomy" id="2968030"/>
    <lineage>
        <taxon>Bacteria</taxon>
        <taxon>Pseudomonadati</taxon>
        <taxon>Pseudomonadota</taxon>
        <taxon>Gammaproteobacteria</taxon>
        <taxon>Enterobacterales</taxon>
        <taxon>Erwiniaceae</taxon>
        <taxon>Pantoea</taxon>
    </lineage>
</organism>
<dbReference type="RefSeq" id="WP_256695829.1">
    <property type="nucleotide sequence ID" value="NZ_JANIES010000001.1"/>
</dbReference>
<dbReference type="Pfam" id="PF02254">
    <property type="entry name" value="TrkA_N"/>
    <property type="match status" value="1"/>
</dbReference>
<keyword evidence="4" id="KW-0050">Antiport</keyword>
<dbReference type="Proteomes" id="UP001300015">
    <property type="component" value="Unassembled WGS sequence"/>
</dbReference>
<comment type="similarity">
    <text evidence="2">Belongs to the monovalent cation:proton antiporter 2 (CPA2) transporter (TC 2.A.37) family.</text>
</comment>
<evidence type="ECO:0000256" key="8">
    <source>
        <dbReference type="ARBA" id="ARBA00023136"/>
    </source>
</evidence>
<dbReference type="InterPro" id="IPR036291">
    <property type="entry name" value="NAD(P)-bd_dom_sf"/>
</dbReference>
<feature type="transmembrane region" description="Helical" evidence="9">
    <location>
        <begin position="226"/>
        <end position="243"/>
    </location>
</feature>
<dbReference type="PANTHER" id="PTHR42751:SF1">
    <property type="entry name" value="CATION_PROTON ANTIPORTER YBAL-RELATED"/>
    <property type="match status" value="1"/>
</dbReference>
<evidence type="ECO:0000313" key="11">
    <source>
        <dbReference type="EMBL" id="MCQ8226863.1"/>
    </source>
</evidence>
<comment type="subcellular location">
    <subcellularLocation>
        <location evidence="1">Membrane</location>
        <topology evidence="1">Multi-pass membrane protein</topology>
    </subcellularLocation>
</comment>
<dbReference type="InterPro" id="IPR038770">
    <property type="entry name" value="Na+/solute_symporter_sf"/>
</dbReference>
<feature type="domain" description="RCK N-terminal" evidence="10">
    <location>
        <begin position="417"/>
        <end position="534"/>
    </location>
</feature>
<keyword evidence="6 9" id="KW-1133">Transmembrane helix</keyword>
<feature type="transmembrane region" description="Helical" evidence="9">
    <location>
        <begin position="33"/>
        <end position="51"/>
    </location>
</feature>
<dbReference type="PANTHER" id="PTHR42751">
    <property type="entry name" value="SODIUM/HYDROGEN EXCHANGER FAMILY/TRKA DOMAIN PROTEIN"/>
    <property type="match status" value="1"/>
</dbReference>
<protein>
    <submittedName>
        <fullName evidence="11">Kef family K(+) transporter</fullName>
    </submittedName>
</protein>
<sequence>MHHTTPLITTIVGGLVLAFLLGMLANRLRISPLVGYLLAGVLAGPFTPGFVADTNLAPELAELGVILLMFGVGLHFSLKDLMSVKSIAIPGAIAQIAVATLLGMGLSWTMGWSWMTGLVFGLCLSTASTVVLLRALEERQLIDSQRGQIAIGWLIVEDLVMVLTLVLLPAIAGMLEQGNASPTLLLWDLLLTIGKVVAFMVLMMVVGRRVVPWILAKSAATGSRELFTLAVLALALGIAFGAVEFFDVSFALGAFFAGMVLNESELSHRAAHDTLPLRDAFAVLFFVSVGMLFDPMILIEQPLAVLGALAIIVLGKSIAAWLLVTLLGHSRRTAMTISVSLAQIGEFAFILAGLGISLGMLSEEGRNLVLAAAILSIMLNPILFSMLERYLDKTETIEEQTLEEAIEEEKQIPVDICNHAVLVGYGRVGSLLGQKLMEADVPLVVVENSRPRVEALREQGIKAVLGNAARVDTMELARLDCARWLLLTIPNGYEAGEVVTAAREKRPDIEIIARAHYDDEVTYIMERGANRVVMGEREIANSMLHVLEEEIAQNPIVRECPI</sequence>
<feature type="transmembrane region" description="Helical" evidence="9">
    <location>
        <begin position="305"/>
        <end position="327"/>
    </location>
</feature>
<dbReference type="NCBIfam" id="NF007950">
    <property type="entry name" value="PRK10669.1"/>
    <property type="match status" value="1"/>
</dbReference>
<evidence type="ECO:0000313" key="12">
    <source>
        <dbReference type="Proteomes" id="UP001300015"/>
    </source>
</evidence>
<accession>A0ABT1VIW1</accession>
<dbReference type="InterPro" id="IPR006153">
    <property type="entry name" value="Cation/H_exchanger_TM"/>
</dbReference>
<feature type="transmembrane region" description="Helical" evidence="9">
    <location>
        <begin position="368"/>
        <end position="387"/>
    </location>
</feature>
<keyword evidence="8 9" id="KW-0472">Membrane</keyword>
<evidence type="ECO:0000256" key="3">
    <source>
        <dbReference type="ARBA" id="ARBA00022448"/>
    </source>
</evidence>
<keyword evidence="7" id="KW-0406">Ion transport</keyword>
<feature type="transmembrane region" description="Helical" evidence="9">
    <location>
        <begin position="280"/>
        <end position="299"/>
    </location>
</feature>
<evidence type="ECO:0000256" key="9">
    <source>
        <dbReference type="SAM" id="Phobius"/>
    </source>
</evidence>
<dbReference type="Gene3D" id="1.20.1530.20">
    <property type="match status" value="1"/>
</dbReference>
<dbReference type="PROSITE" id="PS51201">
    <property type="entry name" value="RCK_N"/>
    <property type="match status" value="1"/>
</dbReference>
<feature type="transmembrane region" description="Helical" evidence="9">
    <location>
        <begin position="6"/>
        <end position="26"/>
    </location>
</feature>
<dbReference type="InterPro" id="IPR003148">
    <property type="entry name" value="RCK_N"/>
</dbReference>
<dbReference type="SUPFAM" id="SSF51735">
    <property type="entry name" value="NAD(P)-binding Rossmann-fold domains"/>
    <property type="match status" value="1"/>
</dbReference>
<dbReference type="EMBL" id="JANIET010000001">
    <property type="protein sequence ID" value="MCQ8226863.1"/>
    <property type="molecule type" value="Genomic_DNA"/>
</dbReference>
<name>A0ABT1VIW1_9GAMM</name>
<dbReference type="NCBIfam" id="TIGR00932">
    <property type="entry name" value="2a37"/>
    <property type="match status" value="1"/>
</dbReference>
<dbReference type="Gene3D" id="3.40.50.720">
    <property type="entry name" value="NAD(P)-binding Rossmann-like Domain"/>
    <property type="match status" value="1"/>
</dbReference>
<feature type="transmembrane region" description="Helical" evidence="9">
    <location>
        <begin position="184"/>
        <end position="206"/>
    </location>
</feature>
<reference evidence="11 12" key="1">
    <citation type="submission" date="2022-07" db="EMBL/GenBank/DDBJ databases">
        <title>Pantoea trifolii sp. nov. isolated from root nodules of Trifolium rubens.</title>
        <authorList>
            <person name="Kalita M."/>
            <person name="Wdowiak-Wrobel S."/>
            <person name="Marek-Kozaczuk M."/>
            <person name="Palusinska-Szysz M."/>
            <person name="Sokolowski W."/>
            <person name="Coutinho T."/>
            <person name="Hlahane L."/>
        </authorList>
    </citation>
    <scope>NUCLEOTIDE SEQUENCE [LARGE SCALE GENOMIC DNA]</scope>
    <source>
        <strain evidence="11 12">MMK2</strain>
    </source>
</reference>
<feature type="transmembrane region" description="Helical" evidence="9">
    <location>
        <begin position="57"/>
        <end position="76"/>
    </location>
</feature>
<keyword evidence="3" id="KW-0813">Transport</keyword>
<comment type="caution">
    <text evidence="11">The sequence shown here is derived from an EMBL/GenBank/DDBJ whole genome shotgun (WGS) entry which is preliminary data.</text>
</comment>
<evidence type="ECO:0000256" key="6">
    <source>
        <dbReference type="ARBA" id="ARBA00022989"/>
    </source>
</evidence>
<dbReference type="Pfam" id="PF00999">
    <property type="entry name" value="Na_H_Exchanger"/>
    <property type="match status" value="1"/>
</dbReference>
<keyword evidence="12" id="KW-1185">Reference proteome</keyword>
<feature type="transmembrane region" description="Helical" evidence="9">
    <location>
        <begin position="88"/>
        <end position="108"/>
    </location>
</feature>
<keyword evidence="5 9" id="KW-0812">Transmembrane</keyword>
<feature type="transmembrane region" description="Helical" evidence="9">
    <location>
        <begin position="114"/>
        <end position="136"/>
    </location>
</feature>
<evidence type="ECO:0000256" key="2">
    <source>
        <dbReference type="ARBA" id="ARBA00005551"/>
    </source>
</evidence>
<dbReference type="InterPro" id="IPR004771">
    <property type="entry name" value="K/H_exchanger"/>
</dbReference>
<evidence type="ECO:0000256" key="1">
    <source>
        <dbReference type="ARBA" id="ARBA00004141"/>
    </source>
</evidence>
<proteinExistence type="inferred from homology"/>